<dbReference type="InterPro" id="IPR010126">
    <property type="entry name" value="Esterase_phb"/>
</dbReference>
<comment type="caution">
    <text evidence="7">The sequence shown here is derived from an EMBL/GenBank/DDBJ whole genome shotgun (WGS) entry which is preliminary data.</text>
</comment>
<dbReference type="GO" id="GO:0005975">
    <property type="term" value="P:carbohydrate metabolic process"/>
    <property type="evidence" value="ECO:0007669"/>
    <property type="project" value="InterPro"/>
</dbReference>
<dbReference type="PROSITE" id="PS50853">
    <property type="entry name" value="FN3"/>
    <property type="match status" value="1"/>
</dbReference>
<dbReference type="InterPro" id="IPR003961">
    <property type="entry name" value="FN3_dom"/>
</dbReference>
<dbReference type="OrthoDB" id="9764953at2"/>
<dbReference type="Pfam" id="PF00942">
    <property type="entry name" value="CBM_3"/>
    <property type="match status" value="1"/>
</dbReference>
<proteinExistence type="predicted"/>
<evidence type="ECO:0000256" key="4">
    <source>
        <dbReference type="SAM" id="SignalP"/>
    </source>
</evidence>
<evidence type="ECO:0000259" key="6">
    <source>
        <dbReference type="PROSITE" id="PS51172"/>
    </source>
</evidence>
<feature type="compositionally biased region" description="Low complexity" evidence="3">
    <location>
        <begin position="406"/>
        <end position="415"/>
    </location>
</feature>
<dbReference type="SUPFAM" id="SSF53474">
    <property type="entry name" value="alpha/beta-Hydrolases"/>
    <property type="match status" value="2"/>
</dbReference>
<keyword evidence="1 4" id="KW-0732">Signal</keyword>
<organism evidence="7 8">
    <name type="scientific">Paenibacillus woosongensis</name>
    <dbReference type="NCBI Taxonomy" id="307580"/>
    <lineage>
        <taxon>Bacteria</taxon>
        <taxon>Bacillati</taxon>
        <taxon>Bacillota</taxon>
        <taxon>Bacilli</taxon>
        <taxon>Bacillales</taxon>
        <taxon>Paenibacillaceae</taxon>
        <taxon>Paenibacillus</taxon>
    </lineage>
</organism>
<dbReference type="Pfam" id="PF10503">
    <property type="entry name" value="Esterase_PHB"/>
    <property type="match status" value="1"/>
</dbReference>
<dbReference type="InterPro" id="IPR036966">
    <property type="entry name" value="CBM3_sf"/>
</dbReference>
<dbReference type="PANTHER" id="PTHR43037:SF5">
    <property type="entry name" value="FERULOYL ESTERASE"/>
    <property type="match status" value="1"/>
</dbReference>
<dbReference type="InterPro" id="IPR001956">
    <property type="entry name" value="CBM3"/>
</dbReference>
<dbReference type="SUPFAM" id="SSF49265">
    <property type="entry name" value="Fibronectin type III"/>
    <property type="match status" value="1"/>
</dbReference>
<dbReference type="Proteomes" id="UP000447876">
    <property type="component" value="Unassembled WGS sequence"/>
</dbReference>
<evidence type="ECO:0000256" key="2">
    <source>
        <dbReference type="ARBA" id="ARBA00022801"/>
    </source>
</evidence>
<dbReference type="InterPro" id="IPR036116">
    <property type="entry name" value="FN3_sf"/>
</dbReference>
<dbReference type="Gene3D" id="3.40.50.1820">
    <property type="entry name" value="alpha/beta hydrolase"/>
    <property type="match status" value="1"/>
</dbReference>
<dbReference type="Pfam" id="PF00041">
    <property type="entry name" value="fn3"/>
    <property type="match status" value="1"/>
</dbReference>
<dbReference type="InterPro" id="IPR008965">
    <property type="entry name" value="CBM2/CBM3_carb-bd_dom_sf"/>
</dbReference>
<dbReference type="GO" id="GO:0016787">
    <property type="term" value="F:hydrolase activity"/>
    <property type="evidence" value="ECO:0007669"/>
    <property type="project" value="UniProtKB-KW"/>
</dbReference>
<evidence type="ECO:0000256" key="1">
    <source>
        <dbReference type="ARBA" id="ARBA00022729"/>
    </source>
</evidence>
<protein>
    <submittedName>
        <fullName evidence="7">PHB depolymerase family esterase</fullName>
    </submittedName>
</protein>
<evidence type="ECO:0000256" key="3">
    <source>
        <dbReference type="SAM" id="MobiDB-lite"/>
    </source>
</evidence>
<feature type="compositionally biased region" description="Polar residues" evidence="3">
    <location>
        <begin position="416"/>
        <end position="425"/>
    </location>
</feature>
<feature type="signal peptide" evidence="4">
    <location>
        <begin position="1"/>
        <end position="34"/>
    </location>
</feature>
<dbReference type="PROSITE" id="PS51172">
    <property type="entry name" value="CBM3"/>
    <property type="match status" value="1"/>
</dbReference>
<dbReference type="Gene3D" id="2.60.40.10">
    <property type="entry name" value="Immunoglobulins"/>
    <property type="match status" value="1"/>
</dbReference>
<accession>A0A7X2YYZ0</accession>
<dbReference type="AlphaFoldDB" id="A0A7X2YYZ0"/>
<dbReference type="SMART" id="SM01067">
    <property type="entry name" value="CBM_3"/>
    <property type="match status" value="1"/>
</dbReference>
<dbReference type="SMART" id="SM00060">
    <property type="entry name" value="FN3"/>
    <property type="match status" value="1"/>
</dbReference>
<dbReference type="EMBL" id="WNZW01000001">
    <property type="protein sequence ID" value="MUG44581.1"/>
    <property type="molecule type" value="Genomic_DNA"/>
</dbReference>
<feature type="chain" id="PRO_5031289155" evidence="4">
    <location>
        <begin position="35"/>
        <end position="573"/>
    </location>
</feature>
<keyword evidence="2" id="KW-0378">Hydrolase</keyword>
<gene>
    <name evidence="7" type="ORF">GNP95_06180</name>
</gene>
<dbReference type="InterPro" id="IPR013783">
    <property type="entry name" value="Ig-like_fold"/>
</dbReference>
<dbReference type="GO" id="GO:0030248">
    <property type="term" value="F:cellulose binding"/>
    <property type="evidence" value="ECO:0007669"/>
    <property type="project" value="InterPro"/>
</dbReference>
<evidence type="ECO:0000313" key="8">
    <source>
        <dbReference type="Proteomes" id="UP000447876"/>
    </source>
</evidence>
<sequence>MIMLLNSRVASLFGVLLLLISSLLWPPAAQQVHAAPAGVTPGTLSQVTSFGNNPSGLKMYIYVPRNLAANPALLVAVHYCSGSASAFYNGSYDYVAAAEQYGYIIVFPESTHSEYSNCFDVWSPQALTRGGGSDPVGIMSMVSWTQANYNIDSSRIYAMGVSSGAMMTNVLLAEYPDVFAAGAAFMGVPATCFATGSSTNFWNSQCSNGQISKTAQQWGDAARAMYPGYKGSYPRIQLWHGSTDSVLSYNNFAEEIKQWTNLHGVSTTPALTDSPKTNWTRTRYGSTTAQPPVEAISVQGAGHDMSLAGMPAYAIAFLGLNSSDGGSPAVPPAPTGLTATAGNASVSLSWAASPGAASYTVKRATTSGGPYTIVATGVTATSYTNTGLTNGTTYYYVVSASNSAGNSSNSAQASATPTGDGTSNGNLVVQYKAGDTNATDNQSRPHFNIKNNGTAPVNLSGLKLRYYFTKDGTADMNAWIDWAQIGSSNIQIAFGSHNGTNSDTYVELSFSSGAGSLAAGGQSGEIQLRMARSDWSNLNESNDYSYDPTKTAFADWNQVVLYQNGVPVWGTQP</sequence>
<evidence type="ECO:0000259" key="5">
    <source>
        <dbReference type="PROSITE" id="PS50853"/>
    </source>
</evidence>
<feature type="region of interest" description="Disordered" evidence="3">
    <location>
        <begin position="406"/>
        <end position="425"/>
    </location>
</feature>
<reference evidence="7 8" key="1">
    <citation type="submission" date="2019-11" db="EMBL/GenBank/DDBJ databases">
        <title>Draft genome sequences of five Paenibacillus species of dairy origin.</title>
        <authorList>
            <person name="Olajide A.M."/>
            <person name="Chen S."/>
            <person name="Lapointe G."/>
        </authorList>
    </citation>
    <scope>NUCLEOTIDE SEQUENCE [LARGE SCALE GENOMIC DNA]</scope>
    <source>
        <strain evidence="7 8">12CR55</strain>
    </source>
</reference>
<evidence type="ECO:0000313" key="7">
    <source>
        <dbReference type="EMBL" id="MUG44581.1"/>
    </source>
</evidence>
<name>A0A7X2YYZ0_9BACL</name>
<dbReference type="InterPro" id="IPR050955">
    <property type="entry name" value="Plant_Biomass_Hydrol_Est"/>
</dbReference>
<feature type="domain" description="Fibronectin type-III" evidence="5">
    <location>
        <begin position="331"/>
        <end position="421"/>
    </location>
</feature>
<dbReference type="InterPro" id="IPR029058">
    <property type="entry name" value="AB_hydrolase_fold"/>
</dbReference>
<dbReference type="PANTHER" id="PTHR43037">
    <property type="entry name" value="UNNAMED PRODUCT-RELATED"/>
    <property type="match status" value="1"/>
</dbReference>
<dbReference type="NCBIfam" id="TIGR01840">
    <property type="entry name" value="esterase_phb"/>
    <property type="match status" value="1"/>
</dbReference>
<dbReference type="SUPFAM" id="SSF49384">
    <property type="entry name" value="Carbohydrate-binding domain"/>
    <property type="match status" value="1"/>
</dbReference>
<dbReference type="GO" id="GO:0005576">
    <property type="term" value="C:extracellular region"/>
    <property type="evidence" value="ECO:0007669"/>
    <property type="project" value="InterPro"/>
</dbReference>
<feature type="domain" description="CBM3" evidence="6">
    <location>
        <begin position="423"/>
        <end position="573"/>
    </location>
</feature>
<dbReference type="Gene3D" id="2.60.40.710">
    <property type="entry name" value="Endoglucanase-like"/>
    <property type="match status" value="1"/>
</dbReference>